<dbReference type="RefSeq" id="WP_162346502.1">
    <property type="nucleotide sequence ID" value="NZ_JAAEAA010000013.1"/>
</dbReference>
<reference evidence="2 3" key="1">
    <citation type="submission" date="2020-01" db="EMBL/GenBank/DDBJ databases">
        <authorList>
            <person name="Kim M.K."/>
        </authorList>
    </citation>
    <scope>NUCLEOTIDE SEQUENCE [LARGE SCALE GENOMIC DNA]</scope>
    <source>
        <strain evidence="2 3">BT213</strain>
    </source>
</reference>
<dbReference type="Gene3D" id="3.40.50.150">
    <property type="entry name" value="Vaccinia Virus protein VP39"/>
    <property type="match status" value="1"/>
</dbReference>
<sequence length="246" mass="27574">MDARYEAKYHILEEEHWWFRSRRHMVYSIINELNLSASTAILEVGCSAGPLLLKLQQAGFTNLTGIDVSETAIALGNERGLKCISVMDGAKLAFPDATFDLVIASDVLEHIADDKLAMQEWARVLKPGGKLIVFVPAFQHLWSNHDVVNHHFKRYSKVELKTIVAQAGLNIKRASYWNFSLYFPTLLVRKLQNSVTSKSALPDDDLQQLPTIVNSILTNLVKLENKLLTKVNYPVGVSVFVVAIKA</sequence>
<dbReference type="SUPFAM" id="SSF53335">
    <property type="entry name" value="S-adenosyl-L-methionine-dependent methyltransferases"/>
    <property type="match status" value="1"/>
</dbReference>
<gene>
    <name evidence="2" type="ORF">GWO68_10960</name>
</gene>
<dbReference type="Proteomes" id="UP000478546">
    <property type="component" value="Unassembled WGS sequence"/>
</dbReference>
<evidence type="ECO:0000313" key="3">
    <source>
        <dbReference type="Proteomes" id="UP000478546"/>
    </source>
</evidence>
<dbReference type="CDD" id="cd02440">
    <property type="entry name" value="AdoMet_MTases"/>
    <property type="match status" value="1"/>
</dbReference>
<dbReference type="EMBL" id="JAAEAA010000013">
    <property type="protein sequence ID" value="NDK56439.1"/>
    <property type="molecule type" value="Genomic_DNA"/>
</dbReference>
<dbReference type="AlphaFoldDB" id="A0A6B2GZM5"/>
<proteinExistence type="predicted"/>
<protein>
    <submittedName>
        <fullName evidence="2">Class I SAM-dependent methyltransferase</fullName>
    </submittedName>
</protein>
<accession>A0A6B2GZM5</accession>
<comment type="caution">
    <text evidence="2">The sequence shown here is derived from an EMBL/GenBank/DDBJ whole genome shotgun (WGS) entry which is preliminary data.</text>
</comment>
<organism evidence="2 3">
    <name type="scientific">Pontibacter fetidus</name>
    <dbReference type="NCBI Taxonomy" id="2700082"/>
    <lineage>
        <taxon>Bacteria</taxon>
        <taxon>Pseudomonadati</taxon>
        <taxon>Bacteroidota</taxon>
        <taxon>Cytophagia</taxon>
        <taxon>Cytophagales</taxon>
        <taxon>Hymenobacteraceae</taxon>
        <taxon>Pontibacter</taxon>
    </lineage>
</organism>
<feature type="domain" description="Methyltransferase type 11" evidence="1">
    <location>
        <begin position="42"/>
        <end position="133"/>
    </location>
</feature>
<evidence type="ECO:0000259" key="1">
    <source>
        <dbReference type="Pfam" id="PF08241"/>
    </source>
</evidence>
<dbReference type="Pfam" id="PF08241">
    <property type="entry name" value="Methyltransf_11"/>
    <property type="match status" value="1"/>
</dbReference>
<name>A0A6B2GZM5_9BACT</name>
<keyword evidence="2" id="KW-0489">Methyltransferase</keyword>
<keyword evidence="2" id="KW-0808">Transferase</keyword>
<dbReference type="PANTHER" id="PTHR43861">
    <property type="entry name" value="TRANS-ACONITATE 2-METHYLTRANSFERASE-RELATED"/>
    <property type="match status" value="1"/>
</dbReference>
<keyword evidence="3" id="KW-1185">Reference proteome</keyword>
<dbReference type="InterPro" id="IPR013216">
    <property type="entry name" value="Methyltransf_11"/>
</dbReference>
<dbReference type="GO" id="GO:0032259">
    <property type="term" value="P:methylation"/>
    <property type="evidence" value="ECO:0007669"/>
    <property type="project" value="UniProtKB-KW"/>
</dbReference>
<evidence type="ECO:0000313" key="2">
    <source>
        <dbReference type="EMBL" id="NDK56439.1"/>
    </source>
</evidence>
<dbReference type="InterPro" id="IPR029063">
    <property type="entry name" value="SAM-dependent_MTases_sf"/>
</dbReference>
<dbReference type="GO" id="GO:0008757">
    <property type="term" value="F:S-adenosylmethionine-dependent methyltransferase activity"/>
    <property type="evidence" value="ECO:0007669"/>
    <property type="project" value="InterPro"/>
</dbReference>